<evidence type="ECO:0000256" key="1">
    <source>
        <dbReference type="SAM" id="MobiDB-lite"/>
    </source>
</evidence>
<keyword evidence="3" id="KW-1185">Reference proteome</keyword>
<dbReference type="GeneTree" id="ENSGT00960000189476"/>
<dbReference type="AlphaFoldDB" id="A0A8C3IXK8"/>
<dbReference type="Ensembl" id="ENSCPBT00000047624.1">
    <property type="protein sequence ID" value="ENSCPBP00000040665.1"/>
    <property type="gene ID" value="ENSCPBG00000027915.1"/>
</dbReference>
<dbReference type="Proteomes" id="UP000694380">
    <property type="component" value="Unplaced"/>
</dbReference>
<feature type="region of interest" description="Disordered" evidence="1">
    <location>
        <begin position="30"/>
        <end position="54"/>
    </location>
</feature>
<evidence type="ECO:0000313" key="3">
    <source>
        <dbReference type="Proteomes" id="UP000694380"/>
    </source>
</evidence>
<sequence>MAIESPVLQPLAGQAVSVTGHPINVAHCSPEPLSDPPASASQVAGITGVCHHAR</sequence>
<organism evidence="2 3">
    <name type="scientific">Chrysemys picta bellii</name>
    <name type="common">Western painted turtle</name>
    <name type="synonym">Emys bellii</name>
    <dbReference type="NCBI Taxonomy" id="8478"/>
    <lineage>
        <taxon>Eukaryota</taxon>
        <taxon>Metazoa</taxon>
        <taxon>Chordata</taxon>
        <taxon>Craniata</taxon>
        <taxon>Vertebrata</taxon>
        <taxon>Euteleostomi</taxon>
        <taxon>Archelosauria</taxon>
        <taxon>Testudinata</taxon>
        <taxon>Testudines</taxon>
        <taxon>Cryptodira</taxon>
        <taxon>Durocryptodira</taxon>
        <taxon>Testudinoidea</taxon>
        <taxon>Emydidae</taxon>
        <taxon>Chrysemys</taxon>
    </lineage>
</organism>
<accession>A0A8C3IXK8</accession>
<evidence type="ECO:0000313" key="2">
    <source>
        <dbReference type="Ensembl" id="ENSCPBP00000040665.1"/>
    </source>
</evidence>
<proteinExistence type="predicted"/>
<protein>
    <submittedName>
        <fullName evidence="2">Uncharacterized protein</fullName>
    </submittedName>
</protein>
<name>A0A8C3IXK8_CHRPI</name>
<reference evidence="2" key="2">
    <citation type="submission" date="2025-09" db="UniProtKB">
        <authorList>
            <consortium name="Ensembl"/>
        </authorList>
    </citation>
    <scope>IDENTIFICATION</scope>
</reference>
<reference evidence="2" key="1">
    <citation type="submission" date="2025-08" db="UniProtKB">
        <authorList>
            <consortium name="Ensembl"/>
        </authorList>
    </citation>
    <scope>IDENTIFICATION</scope>
</reference>